<evidence type="ECO:0000256" key="7">
    <source>
        <dbReference type="ARBA" id="ARBA00022777"/>
    </source>
</evidence>
<evidence type="ECO:0000256" key="8">
    <source>
        <dbReference type="ARBA" id="ARBA00022840"/>
    </source>
</evidence>
<evidence type="ECO:0000259" key="13">
    <source>
        <dbReference type="PROSITE" id="PS51285"/>
    </source>
</evidence>
<evidence type="ECO:0000256" key="11">
    <source>
        <dbReference type="RuleBase" id="RU362106"/>
    </source>
</evidence>
<comment type="similarity">
    <text evidence="11">Belongs to the class I-like SAM-binding methyltransferase superfamily. rRNA adenine N(6)-methyltransferase family.</text>
</comment>
<name>A0ABR1WWM5_9PEZI</name>
<dbReference type="SUPFAM" id="SSF53335">
    <property type="entry name" value="S-adenosyl-L-methionine-dependent methyltransferases"/>
    <property type="match status" value="1"/>
</dbReference>
<reference evidence="14 15" key="1">
    <citation type="submission" date="2023-01" db="EMBL/GenBank/DDBJ databases">
        <title>Analysis of 21 Apiospora genomes using comparative genomics revels a genus with tremendous synthesis potential of carbohydrate active enzymes and secondary metabolites.</title>
        <authorList>
            <person name="Sorensen T."/>
        </authorList>
    </citation>
    <scope>NUCLEOTIDE SEQUENCE [LARGE SCALE GENOMIC DNA]</scope>
    <source>
        <strain evidence="14 15">CBS 114990</strain>
    </source>
</reference>
<evidence type="ECO:0000256" key="3">
    <source>
        <dbReference type="ARBA" id="ARBA00022603"/>
    </source>
</evidence>
<keyword evidence="2" id="KW-0723">Serine/threonine-protein kinase</keyword>
<dbReference type="EC" id="2.1.1.-" evidence="11"/>
<evidence type="ECO:0000313" key="15">
    <source>
        <dbReference type="Proteomes" id="UP001433268"/>
    </source>
</evidence>
<keyword evidence="7" id="KW-0418">Kinase</keyword>
<feature type="region of interest" description="Disordered" evidence="12">
    <location>
        <begin position="81"/>
        <end position="120"/>
    </location>
</feature>
<sequence>MIPTRVAHLRTFAIRCRFRPCNAVTWPRPPTNSRCASTSSSSHLPEAPAPRKNILLKSELHAVTPTAQRLVATGVWKHRSGRTAADKALPEAGEDSLEEPQPKKPPPRSRAISKAPKGDKSRVNIVSDELCDDITSYIGPSLDRHKGCDILDIYPGAGLWSRKLNDYLQPRSHILMEPDAAFYTPFLQDLLDRPGTKLTPKSGMIWKDLNSVLTPEYLPHQQPAPQSHRNDTLLVTANIAFHPRKRFMGFESIARLVQHQFLDAIRSGQIFHRYGQVRMLLWTRRDDKGSLVARSMQRRKRSAIDAELYCEYLHEVCGKSGPDSIWYVRDTNLDRASAQMAARRMRENGIVMPARRTPQVHTDALADLDAGNIVVPGAAPPVFARAYHETLSSLQEANEEQAMEKYSEEHTLLRKLQWRGNSDLARFQEIFKRQQAYDAILQLRAQKTTKGGKKNGKVTERELRKMEAEWDDEFSRLPNSKRLDYLKCYDNMHLVRQDPPAMAWDRRAYEPLETTALDFFPNVDCSLLDIQPRTLHPLLTQTGPNSNRASEIFDLLTRALFMSSASPLHKLLDSVWPGAADWIIPRCKSLHDPKLGGKPVKCQYAGISPRSLNDKQWQELLERWMEWPFRPEYQELLARSQDDSIGEDHDTEDL</sequence>
<dbReference type="EMBL" id="JAQQWN010000004">
    <property type="protein sequence ID" value="KAK8087540.1"/>
    <property type="molecule type" value="Genomic_DNA"/>
</dbReference>
<dbReference type="PANTHER" id="PTHR11727">
    <property type="entry name" value="DIMETHYLADENOSINE TRANSFERASE"/>
    <property type="match status" value="1"/>
</dbReference>
<evidence type="ECO:0000256" key="9">
    <source>
        <dbReference type="ARBA" id="ARBA00022884"/>
    </source>
</evidence>
<evidence type="ECO:0000256" key="12">
    <source>
        <dbReference type="SAM" id="MobiDB-lite"/>
    </source>
</evidence>
<keyword evidence="4 11" id="KW-0808">Transferase</keyword>
<keyword evidence="15" id="KW-1185">Reference proteome</keyword>
<keyword evidence="6" id="KW-0547">Nucleotide-binding</keyword>
<organism evidence="14 15">
    <name type="scientific">Apiospora hydei</name>
    <dbReference type="NCBI Taxonomy" id="1337664"/>
    <lineage>
        <taxon>Eukaryota</taxon>
        <taxon>Fungi</taxon>
        <taxon>Dikarya</taxon>
        <taxon>Ascomycota</taxon>
        <taxon>Pezizomycotina</taxon>
        <taxon>Sordariomycetes</taxon>
        <taxon>Xylariomycetidae</taxon>
        <taxon>Amphisphaeriales</taxon>
        <taxon>Apiosporaceae</taxon>
        <taxon>Apiospora</taxon>
    </lineage>
</organism>
<dbReference type="Gene3D" id="3.40.50.150">
    <property type="entry name" value="Vaccinia Virus protein VP39"/>
    <property type="match status" value="1"/>
</dbReference>
<dbReference type="InterPro" id="IPR001737">
    <property type="entry name" value="KsgA/Erm"/>
</dbReference>
<evidence type="ECO:0000313" key="14">
    <source>
        <dbReference type="EMBL" id="KAK8087540.1"/>
    </source>
</evidence>
<dbReference type="InterPro" id="IPR029063">
    <property type="entry name" value="SAM-dependent_MTases_sf"/>
</dbReference>
<feature type="domain" description="AGC-kinase C-terminal" evidence="13">
    <location>
        <begin position="613"/>
        <end position="654"/>
    </location>
</feature>
<evidence type="ECO:0000256" key="6">
    <source>
        <dbReference type="ARBA" id="ARBA00022741"/>
    </source>
</evidence>
<gene>
    <name evidence="14" type="ORF">PG997_002501</name>
</gene>
<dbReference type="InterPro" id="IPR000961">
    <property type="entry name" value="AGC-kinase_C"/>
</dbReference>
<evidence type="ECO:0000256" key="4">
    <source>
        <dbReference type="ARBA" id="ARBA00022679"/>
    </source>
</evidence>
<dbReference type="GeneID" id="92039876"/>
<evidence type="ECO:0000256" key="1">
    <source>
        <dbReference type="ARBA" id="ARBA00004173"/>
    </source>
</evidence>
<evidence type="ECO:0000256" key="2">
    <source>
        <dbReference type="ARBA" id="ARBA00022527"/>
    </source>
</evidence>
<dbReference type="Gene3D" id="1.10.8.100">
    <property type="entry name" value="Ribosomal RNA adenine dimethylase-like, domain 2"/>
    <property type="match status" value="1"/>
</dbReference>
<dbReference type="Proteomes" id="UP001433268">
    <property type="component" value="Unassembled WGS sequence"/>
</dbReference>
<dbReference type="PROSITE" id="PS51285">
    <property type="entry name" value="AGC_KINASE_CTER"/>
    <property type="match status" value="1"/>
</dbReference>
<comment type="function">
    <text evidence="10">Mitochondrial transcription factor that confers selective promoter recognition on the core subunit of the yeast mitochondrial RNA polymerase. Interacts with DNA in a non-specific manner.</text>
</comment>
<evidence type="ECO:0000256" key="10">
    <source>
        <dbReference type="ARBA" id="ARBA00024915"/>
    </source>
</evidence>
<dbReference type="InterPro" id="IPR023165">
    <property type="entry name" value="rRNA_Ade_diMease-like_C"/>
</dbReference>
<evidence type="ECO:0000256" key="5">
    <source>
        <dbReference type="ARBA" id="ARBA00022691"/>
    </source>
</evidence>
<comment type="caution">
    <text evidence="14">The sequence shown here is derived from an EMBL/GenBank/DDBJ whole genome shotgun (WGS) entry which is preliminary data.</text>
</comment>
<dbReference type="Pfam" id="PF00398">
    <property type="entry name" value="RrnaAD"/>
    <property type="match status" value="1"/>
</dbReference>
<keyword evidence="5 11" id="KW-0949">S-adenosyl-L-methionine</keyword>
<feature type="region of interest" description="Disordered" evidence="12">
    <location>
        <begin position="27"/>
        <end position="48"/>
    </location>
</feature>
<dbReference type="RefSeq" id="XP_066670434.1">
    <property type="nucleotide sequence ID" value="XM_066806816.1"/>
</dbReference>
<accession>A0ABR1WWM5</accession>
<proteinExistence type="inferred from homology"/>
<keyword evidence="8" id="KW-0067">ATP-binding</keyword>
<keyword evidence="9" id="KW-0694">RNA-binding</keyword>
<keyword evidence="3 11" id="KW-0489">Methyltransferase</keyword>
<comment type="subcellular location">
    <subcellularLocation>
        <location evidence="1">Mitochondrion</location>
    </subcellularLocation>
</comment>
<protein>
    <recommendedName>
        <fullName evidence="11">rRNA adenine N(6)-methyltransferase</fullName>
        <ecNumber evidence="11">2.1.1.-</ecNumber>
    </recommendedName>
</protein>
<dbReference type="PANTHER" id="PTHR11727:SF17">
    <property type="entry name" value="DIMETHYLADENOSINE TRANSFERASE 1, MITOCHONDRIAL"/>
    <property type="match status" value="1"/>
</dbReference>
<keyword evidence="11" id="KW-0698">rRNA processing</keyword>